<evidence type="ECO:0000256" key="11">
    <source>
        <dbReference type="SAM" id="MobiDB-lite"/>
    </source>
</evidence>
<name>A0AAX4NZR8_9CHLO</name>
<organism evidence="14 15">
    <name type="scientific">Chloropicon roscoffensis</name>
    <dbReference type="NCBI Taxonomy" id="1461544"/>
    <lineage>
        <taxon>Eukaryota</taxon>
        <taxon>Viridiplantae</taxon>
        <taxon>Chlorophyta</taxon>
        <taxon>Chloropicophyceae</taxon>
        <taxon>Chloropicales</taxon>
        <taxon>Chloropicaceae</taxon>
        <taxon>Chloropicon</taxon>
    </lineage>
</organism>
<keyword evidence="8" id="KW-0647">Proteasome</keyword>
<reference evidence="14 15" key="1">
    <citation type="submission" date="2024-03" db="EMBL/GenBank/DDBJ databases">
        <title>Complete genome sequence of the green alga Chloropicon roscoffensis RCC1871.</title>
        <authorList>
            <person name="Lemieux C."/>
            <person name="Pombert J.-F."/>
            <person name="Otis C."/>
            <person name="Turmel M."/>
        </authorList>
    </citation>
    <scope>NUCLEOTIDE SEQUENCE [LARGE SCALE GENOMIC DNA]</scope>
    <source>
        <strain evidence="14 15">RCC1871</strain>
    </source>
</reference>
<comment type="function">
    <text evidence="10">Plays an important role in control of proteasome function. Inhibits the hydrolysis of protein and peptide substrates by the 20S proteasome. Also inhibits the activation of the proteasome by the proteasome regulatory proteins PA700 and PA28.</text>
</comment>
<proteinExistence type="inferred from homology"/>
<dbReference type="GO" id="GO:0070628">
    <property type="term" value="F:proteasome binding"/>
    <property type="evidence" value="ECO:0007669"/>
    <property type="project" value="InterPro"/>
</dbReference>
<dbReference type="Proteomes" id="UP001472866">
    <property type="component" value="Chromosome 02"/>
</dbReference>
<keyword evidence="7" id="KW-0256">Endoplasmic reticulum</keyword>
<sequence>MTGAEVNAVVGVLRASRPSFRNGADKVAFALHASLLCRQYKLLAVGTEASCFEKVAQKNEEVDVDGWNVQDTQYAFAYVPEDRETARVVVKATVLGSALCVAALCEDSADTSGRTHAPVTAEFDFETYTREDVEGTSDVKTGYKLLDRLVARFGEMESSLRKQYDGSAEEAGGRRDRDGRDDDDESRRTGGSTRPEPRYPPGHHGSPSGGAGGSLRRPWPPLVGADDLVPPGIRAPGMPGVGPFPGPMFGGPMRGSEVGPDDPLFGRRALGGRRSGHIPPSNLRVPPGARYDPIHPAGIPDPDFPGSGGQGPRIHPDIGPPGPGGSGGGMDFMFG</sequence>
<evidence type="ECO:0000256" key="10">
    <source>
        <dbReference type="ARBA" id="ARBA00024805"/>
    </source>
</evidence>
<evidence type="ECO:0000256" key="5">
    <source>
        <dbReference type="ARBA" id="ARBA00022490"/>
    </source>
</evidence>
<dbReference type="PANTHER" id="PTHR13266">
    <property type="entry name" value="PROTEASOME INHIBITOR"/>
    <property type="match status" value="1"/>
</dbReference>
<dbReference type="GO" id="GO:0043161">
    <property type="term" value="P:proteasome-mediated ubiquitin-dependent protein catabolic process"/>
    <property type="evidence" value="ECO:0007669"/>
    <property type="project" value="InterPro"/>
</dbReference>
<evidence type="ECO:0000313" key="14">
    <source>
        <dbReference type="EMBL" id="WZN59620.1"/>
    </source>
</evidence>
<dbReference type="InterPro" id="IPR021625">
    <property type="entry name" value="PI31_Prot_N"/>
</dbReference>
<evidence type="ECO:0000256" key="1">
    <source>
        <dbReference type="ARBA" id="ARBA00004240"/>
    </source>
</evidence>
<evidence type="ECO:0000256" key="4">
    <source>
        <dbReference type="ARBA" id="ARBA00022481"/>
    </source>
</evidence>
<feature type="region of interest" description="Disordered" evidence="11">
    <location>
        <begin position="160"/>
        <end position="335"/>
    </location>
</feature>
<keyword evidence="15" id="KW-1185">Reference proteome</keyword>
<gene>
    <name evidence="14" type="ORF">HKI87_02g11460</name>
</gene>
<dbReference type="PANTHER" id="PTHR13266:SF1">
    <property type="entry name" value="PROTEASOME INHIBITOR PI31 SUBUNIT"/>
    <property type="match status" value="1"/>
</dbReference>
<evidence type="ECO:0000256" key="3">
    <source>
        <dbReference type="ARBA" id="ARBA00006405"/>
    </source>
</evidence>
<dbReference type="Pfam" id="PF08577">
    <property type="entry name" value="PI31_Prot_C"/>
    <property type="match status" value="1"/>
</dbReference>
<evidence type="ECO:0000256" key="7">
    <source>
        <dbReference type="ARBA" id="ARBA00022824"/>
    </source>
</evidence>
<dbReference type="GO" id="GO:0000502">
    <property type="term" value="C:proteasome complex"/>
    <property type="evidence" value="ECO:0007669"/>
    <property type="project" value="UniProtKB-KW"/>
</dbReference>
<accession>A0AAX4NZR8</accession>
<dbReference type="GO" id="GO:0005783">
    <property type="term" value="C:endoplasmic reticulum"/>
    <property type="evidence" value="ECO:0007669"/>
    <property type="project" value="UniProtKB-SubCell"/>
</dbReference>
<comment type="similarity">
    <text evidence="3">Belongs to the proteasome inhibitor PI31 family.</text>
</comment>
<evidence type="ECO:0000256" key="2">
    <source>
        <dbReference type="ARBA" id="ARBA00004496"/>
    </source>
</evidence>
<dbReference type="InterPro" id="IPR013886">
    <property type="entry name" value="PI31_Prot_C"/>
</dbReference>
<evidence type="ECO:0000313" key="15">
    <source>
        <dbReference type="Proteomes" id="UP001472866"/>
    </source>
</evidence>
<evidence type="ECO:0000259" key="13">
    <source>
        <dbReference type="Pfam" id="PF11566"/>
    </source>
</evidence>
<evidence type="ECO:0000259" key="12">
    <source>
        <dbReference type="Pfam" id="PF08577"/>
    </source>
</evidence>
<evidence type="ECO:0000256" key="6">
    <source>
        <dbReference type="ARBA" id="ARBA00022553"/>
    </source>
</evidence>
<feature type="compositionally biased region" description="Gly residues" evidence="11">
    <location>
        <begin position="324"/>
        <end position="335"/>
    </location>
</feature>
<dbReference type="GO" id="GO:0004866">
    <property type="term" value="F:endopeptidase inhibitor activity"/>
    <property type="evidence" value="ECO:0007669"/>
    <property type="project" value="InterPro"/>
</dbReference>
<feature type="domain" description="PI31 proteasome regulator C-terminal" evidence="12">
    <location>
        <begin position="223"/>
        <end position="296"/>
    </location>
</feature>
<dbReference type="AlphaFoldDB" id="A0AAX4NZR8"/>
<evidence type="ECO:0000256" key="8">
    <source>
        <dbReference type="ARBA" id="ARBA00022942"/>
    </source>
</evidence>
<keyword evidence="9" id="KW-0007">Acetylation</keyword>
<protein>
    <submittedName>
        <fullName evidence="14">Proteasome inhibitor</fullName>
    </submittedName>
</protein>
<feature type="domain" description="PI31 proteasome regulator N-terminal" evidence="13">
    <location>
        <begin position="17"/>
        <end position="112"/>
    </location>
</feature>
<evidence type="ECO:0000256" key="9">
    <source>
        <dbReference type="ARBA" id="ARBA00022990"/>
    </source>
</evidence>
<comment type="subcellular location">
    <subcellularLocation>
        <location evidence="2">Cytoplasm</location>
    </subcellularLocation>
    <subcellularLocation>
        <location evidence="1">Endoplasmic reticulum</location>
    </subcellularLocation>
</comment>
<feature type="compositionally biased region" description="Basic and acidic residues" evidence="11">
    <location>
        <begin position="171"/>
        <end position="188"/>
    </location>
</feature>
<dbReference type="EMBL" id="CP151502">
    <property type="protein sequence ID" value="WZN59620.1"/>
    <property type="molecule type" value="Genomic_DNA"/>
</dbReference>
<keyword evidence="6" id="KW-0597">Phosphoprotein</keyword>
<keyword evidence="5" id="KW-0963">Cytoplasm</keyword>
<keyword evidence="4" id="KW-0488">Methylation</keyword>
<dbReference type="Gene3D" id="3.40.1000.30">
    <property type="match status" value="1"/>
</dbReference>
<dbReference type="Pfam" id="PF11566">
    <property type="entry name" value="PI31_Prot_N"/>
    <property type="match status" value="1"/>
</dbReference>
<dbReference type="InterPro" id="IPR045128">
    <property type="entry name" value="PI31-like"/>
</dbReference>